<protein>
    <recommendedName>
        <fullName evidence="1">DUF4143 domain-containing protein</fullName>
    </recommendedName>
</protein>
<accession>X5DWE0</accession>
<dbReference type="eggNOG" id="COG1373">
    <property type="taxonomic scope" value="Bacteria"/>
</dbReference>
<evidence type="ECO:0000313" key="3">
    <source>
        <dbReference type="Proteomes" id="UP000023703"/>
    </source>
</evidence>
<evidence type="ECO:0000259" key="1">
    <source>
        <dbReference type="Pfam" id="PF13635"/>
    </source>
</evidence>
<feature type="domain" description="DUF4143" evidence="1">
    <location>
        <begin position="46"/>
        <end position="166"/>
    </location>
</feature>
<dbReference type="InterPro" id="IPR025420">
    <property type="entry name" value="DUF4143"/>
</dbReference>
<sequence>MPRPSTTDRNGYGSALAAGSFPELRVLPERMRSVWLDAYVSSLVNRDIAELMRLTDPARVTSVLRLLAANQAGELVRARLSKQTSIPESTLTSYISLLRSLYLIDELPPWTANLARREIGRPKVFLPDSALAMHLSGVTQGQLATNSEYFGQLLEGFVAAELRRQQA</sequence>
<dbReference type="KEGG" id="cgy:CGLY_15990"/>
<evidence type="ECO:0000313" key="2">
    <source>
        <dbReference type="EMBL" id="AHW65634.1"/>
    </source>
</evidence>
<keyword evidence="3" id="KW-1185">Reference proteome</keyword>
<dbReference type="Proteomes" id="UP000023703">
    <property type="component" value="Chromosome"/>
</dbReference>
<dbReference type="AlphaFoldDB" id="X5DWE0"/>
<dbReference type="HOGENOM" id="CLU_1591752_0_0_11"/>
<dbReference type="EMBL" id="CP006842">
    <property type="protein sequence ID" value="AHW65634.1"/>
    <property type="molecule type" value="Genomic_DNA"/>
</dbReference>
<dbReference type="PANTHER" id="PTHR43566">
    <property type="entry name" value="CONSERVED PROTEIN"/>
    <property type="match status" value="1"/>
</dbReference>
<gene>
    <name evidence="2" type="ORF">CGLY_15990</name>
</gene>
<organism evidence="2 3">
    <name type="scientific">Corynebacterium glyciniphilum AJ 3170</name>
    <dbReference type="NCBI Taxonomy" id="1404245"/>
    <lineage>
        <taxon>Bacteria</taxon>
        <taxon>Bacillati</taxon>
        <taxon>Actinomycetota</taxon>
        <taxon>Actinomycetes</taxon>
        <taxon>Mycobacteriales</taxon>
        <taxon>Corynebacteriaceae</taxon>
        <taxon>Corynebacterium</taxon>
    </lineage>
</organism>
<dbReference type="PANTHER" id="PTHR43566:SF2">
    <property type="entry name" value="DUF4143 DOMAIN-CONTAINING PROTEIN"/>
    <property type="match status" value="1"/>
</dbReference>
<dbReference type="Pfam" id="PF13635">
    <property type="entry name" value="DUF4143"/>
    <property type="match status" value="1"/>
</dbReference>
<dbReference type="RefSeq" id="WP_158407412.1">
    <property type="nucleotide sequence ID" value="NZ_CP006842.1"/>
</dbReference>
<dbReference type="STRING" id="1404245.CGLY_15990"/>
<proteinExistence type="predicted"/>
<name>X5DWE0_9CORY</name>
<dbReference type="OrthoDB" id="128089at2"/>
<reference evidence="2 3" key="1">
    <citation type="journal article" date="2015" name="Int. J. Syst. Evol. Microbiol.">
        <title>Revisiting Corynebacterium glyciniphilum (ex Kubota et al., 1972) sp. nov., nom. rev., isolated from putrefied banana.</title>
        <authorList>
            <person name="Al-Dilaimi A."/>
            <person name="Bednarz H."/>
            <person name="Lomker A."/>
            <person name="Niehaus K."/>
            <person name="Kalinowski J."/>
            <person name="Ruckert C."/>
        </authorList>
    </citation>
    <scope>NUCLEOTIDE SEQUENCE [LARGE SCALE GENOMIC DNA]</scope>
    <source>
        <strain evidence="2">AJ 3170</strain>
    </source>
</reference>